<proteinExistence type="predicted"/>
<feature type="coiled-coil region" evidence="2">
    <location>
        <begin position="97"/>
        <end position="131"/>
    </location>
</feature>
<dbReference type="RefSeq" id="WP_109725748.1">
    <property type="nucleotide sequence ID" value="NZ_QGDI01000003.1"/>
</dbReference>
<dbReference type="NCBIfam" id="TIGR01760">
    <property type="entry name" value="tape_meas_TP901"/>
    <property type="match status" value="1"/>
</dbReference>
<keyword evidence="1" id="KW-1188">Viral release from host cell</keyword>
<organism evidence="4 5">
    <name type="scientific">Ruminococcus flavefaciens</name>
    <dbReference type="NCBI Taxonomy" id="1265"/>
    <lineage>
        <taxon>Bacteria</taxon>
        <taxon>Bacillati</taxon>
        <taxon>Bacillota</taxon>
        <taxon>Clostridia</taxon>
        <taxon>Eubacteriales</taxon>
        <taxon>Oscillospiraceae</taxon>
        <taxon>Ruminococcus</taxon>
    </lineage>
</organism>
<feature type="domain" description="Phage tail tape measure protein" evidence="3">
    <location>
        <begin position="220"/>
        <end position="418"/>
    </location>
</feature>
<keyword evidence="2" id="KW-0175">Coiled coil</keyword>
<accession>A0A315Y120</accession>
<dbReference type="PANTHER" id="PTHR37813:SF1">
    <property type="entry name" value="FELS-2 PROPHAGE PROTEIN"/>
    <property type="match status" value="1"/>
</dbReference>
<dbReference type="Proteomes" id="UP000245720">
    <property type="component" value="Unassembled WGS sequence"/>
</dbReference>
<dbReference type="Gene3D" id="1.10.287.1490">
    <property type="match status" value="1"/>
</dbReference>
<evidence type="ECO:0000256" key="2">
    <source>
        <dbReference type="SAM" id="Coils"/>
    </source>
</evidence>
<comment type="caution">
    <text evidence="4">The sequence shown here is derived from an EMBL/GenBank/DDBJ whole genome shotgun (WGS) entry which is preliminary data.</text>
</comment>
<evidence type="ECO:0000259" key="3">
    <source>
        <dbReference type="Pfam" id="PF10145"/>
    </source>
</evidence>
<reference evidence="4 5" key="1">
    <citation type="submission" date="2018-05" db="EMBL/GenBank/DDBJ databases">
        <title>The Hungate 1000. A catalogue of reference genomes from the rumen microbiome.</title>
        <authorList>
            <person name="Kelly W."/>
        </authorList>
    </citation>
    <scope>NUCLEOTIDE SEQUENCE [LARGE SCALE GENOMIC DNA]</scope>
    <source>
        <strain evidence="4 5">SAb67</strain>
    </source>
</reference>
<evidence type="ECO:0000256" key="1">
    <source>
        <dbReference type="ARBA" id="ARBA00022612"/>
    </source>
</evidence>
<dbReference type="InterPro" id="IPR010090">
    <property type="entry name" value="Phage_tape_meas"/>
</dbReference>
<dbReference type="PANTHER" id="PTHR37813">
    <property type="entry name" value="FELS-2 PROPHAGE PROTEIN"/>
    <property type="match status" value="1"/>
</dbReference>
<gene>
    <name evidence="4" type="ORF">IE37_00892</name>
</gene>
<dbReference type="OrthoDB" id="9780715at2"/>
<protein>
    <submittedName>
        <fullName evidence="4">TP901 family phage tail tape measure protein</fullName>
    </submittedName>
</protein>
<evidence type="ECO:0000313" key="4">
    <source>
        <dbReference type="EMBL" id="PWJ13961.1"/>
    </source>
</evidence>
<name>A0A315Y120_RUMFL</name>
<dbReference type="EMBL" id="QGDI01000003">
    <property type="protein sequence ID" value="PWJ13961.1"/>
    <property type="molecule type" value="Genomic_DNA"/>
</dbReference>
<dbReference type="AlphaFoldDB" id="A0A315Y120"/>
<dbReference type="Pfam" id="PF10145">
    <property type="entry name" value="PhageMin_Tail"/>
    <property type="match status" value="1"/>
</dbReference>
<sequence>MASNKIKGLTVQIGADTLGLDTALKGIEQKTKKAADELKDVNKTIRITGESATLWDQKQKLLNTALDESKKKLGTLIEAQSQVKKQLADKTITGEQYRAFQREVEYAKSAVDKYEKELAEAKDKVGELGSASDAAAREVDDFGDETSEAAEKADKASKGGLTAVAVALGNFIYDAAKKATQEIVGFGKEIVSTGMTFESSMSSVEAISGATAEELEQLEEKAKEMGATTKFTAAESADAFGYMALAGWNVSDMLSGIDGVLELAASSNMDLAKASDIVTDYLTAFGLTAQDSSRFVDIMTYAMANSNTTTEMLGEAYKNCAATAASMGYSVEDTTAVLMTMANAGIKGGEAGTALNAIMTRLATDTKNCATELAEYGVNVYDAEGNMQSLSSILEGVSDHWETLTDQEQANLAKMLAGTNHYAALQTIMSGLSDTAEEAGMSFGDYTKALEECEGAATDMSHTMIDNLQGDMTILDSAVDGMKLSLADELNPALRDVVQYVTKQMPNIQKVMKPIAEGAGKLIKGITDNLPAVMAVIKQRALPVIEVLGGALKNAYEGAKWLVEKLPGVSGFVRDVKNVKLFSELTEDARALNDGIRKDIEKMRELRDTAREQTETDLAETYKTEALYEELKGLVDENGKVKKGYEDRVNYIIGELQQATGIEIQQVDGVIQKYDELQAKIEETIKKQRAQIFEKNYTEMYSEALVQNGQAASKIAEAQKTREENQAYIDDLNSRVKAMFQPGGKMYNSDITYDMVGEVSDGSIEKMKKWGIINDEEYVKAGRALNNVMNSSDSLARLYAEIRNNNHIIEQYEKAEEALANGNYSDAQGLFASIDNASVASFGKIEDNVDEAVEHYKEAVDDVGRKIEAVTDEKIKYGDTAIKAEITELVDKMKTDGLKGADMLATGIVDKLSAIDGFDTSALKEFMAQTGVDLGDILATTSFEQMSSSLRSAVTELLYSQNDLIYNTINSPSDARLYGEGRYDIGYAHHATGGTIGIGQQGIVAEAGPELLQVMNGGIKITPLSRTATNTPVGAGSGTTINNYNNTVYATVRGKYDVYGMAEDMATAERRIEQGKGR</sequence>
<evidence type="ECO:0000313" key="5">
    <source>
        <dbReference type="Proteomes" id="UP000245720"/>
    </source>
</evidence>